<feature type="compositionally biased region" description="Acidic residues" evidence="2">
    <location>
        <begin position="196"/>
        <end position="214"/>
    </location>
</feature>
<feature type="compositionally biased region" description="Polar residues" evidence="2">
    <location>
        <begin position="377"/>
        <end position="392"/>
    </location>
</feature>
<accession>A0ABN8B7W5</accession>
<name>A0ABN8B7W5_CHISP</name>
<evidence type="ECO:0000256" key="1">
    <source>
        <dbReference type="SAM" id="Coils"/>
    </source>
</evidence>
<feature type="region of interest" description="Disordered" evidence="2">
    <location>
        <begin position="406"/>
        <end position="550"/>
    </location>
</feature>
<evidence type="ECO:0008006" key="5">
    <source>
        <dbReference type="Google" id="ProtNLM"/>
    </source>
</evidence>
<dbReference type="EMBL" id="OU963896">
    <property type="protein sequence ID" value="CAH0404563.1"/>
    <property type="molecule type" value="Genomic_DNA"/>
</dbReference>
<proteinExistence type="predicted"/>
<feature type="compositionally biased region" description="Low complexity" evidence="2">
    <location>
        <begin position="417"/>
        <end position="430"/>
    </location>
</feature>
<evidence type="ECO:0000313" key="3">
    <source>
        <dbReference type="EMBL" id="CAH0404563.1"/>
    </source>
</evidence>
<reference evidence="3" key="1">
    <citation type="submission" date="2021-12" db="EMBL/GenBank/DDBJ databases">
        <authorList>
            <person name="King R."/>
        </authorList>
    </citation>
    <scope>NUCLEOTIDE SEQUENCE</scope>
</reference>
<evidence type="ECO:0000313" key="4">
    <source>
        <dbReference type="Proteomes" id="UP001153292"/>
    </source>
</evidence>
<feature type="compositionally biased region" description="Polar residues" evidence="2">
    <location>
        <begin position="359"/>
        <end position="370"/>
    </location>
</feature>
<dbReference type="Proteomes" id="UP001153292">
    <property type="component" value="Chromosome 3"/>
</dbReference>
<evidence type="ECO:0000256" key="2">
    <source>
        <dbReference type="SAM" id="MobiDB-lite"/>
    </source>
</evidence>
<keyword evidence="1" id="KW-0175">Coiled coil</keyword>
<feature type="coiled-coil region" evidence="1">
    <location>
        <begin position="1"/>
        <end position="49"/>
    </location>
</feature>
<feature type="compositionally biased region" description="Acidic residues" evidence="2">
    <location>
        <begin position="240"/>
        <end position="250"/>
    </location>
</feature>
<feature type="compositionally biased region" description="Polar residues" evidence="2">
    <location>
        <begin position="330"/>
        <end position="343"/>
    </location>
</feature>
<feature type="compositionally biased region" description="Basic and acidic residues" evidence="2">
    <location>
        <begin position="496"/>
        <end position="530"/>
    </location>
</feature>
<gene>
    <name evidence="3" type="ORF">CHILSU_LOCUS7906</name>
</gene>
<organism evidence="3 4">
    <name type="scientific">Chilo suppressalis</name>
    <name type="common">Asiatic rice borer moth</name>
    <dbReference type="NCBI Taxonomy" id="168631"/>
    <lineage>
        <taxon>Eukaryota</taxon>
        <taxon>Metazoa</taxon>
        <taxon>Ecdysozoa</taxon>
        <taxon>Arthropoda</taxon>
        <taxon>Hexapoda</taxon>
        <taxon>Insecta</taxon>
        <taxon>Pterygota</taxon>
        <taxon>Neoptera</taxon>
        <taxon>Endopterygota</taxon>
        <taxon>Lepidoptera</taxon>
        <taxon>Glossata</taxon>
        <taxon>Ditrysia</taxon>
        <taxon>Pyraloidea</taxon>
        <taxon>Crambidae</taxon>
        <taxon>Crambinae</taxon>
        <taxon>Chilo</taxon>
    </lineage>
</organism>
<feature type="compositionally biased region" description="Basic and acidic residues" evidence="2">
    <location>
        <begin position="215"/>
        <end position="227"/>
    </location>
</feature>
<keyword evidence="4" id="KW-1185">Reference proteome</keyword>
<feature type="region of interest" description="Disordered" evidence="2">
    <location>
        <begin position="187"/>
        <end position="392"/>
    </location>
</feature>
<protein>
    <recommendedName>
        <fullName evidence="5">Shugoshin C-terminal domain-containing protein</fullName>
    </recommendedName>
</protein>
<sequence length="550" mass="60144">MSSHENEIKDLREKNNELVQKVQYWKITAAQRETEKLELMKENNELRLKLSRIRSGGAAQARKLDAALQAASEEALSHLVQASGAVAQTLELAKTYIRDRQELDNETPRWSNISGNSNADRVHRVPPLMMGGMSIQPVVSLSRTVLNTSNSRSVASRSPQQNRSITERAVPLRMLQDVYIPLTRIDANDLPGNNVETDETSNIEDSTDDLGLDDSNERTLEESHNITEEDFESSGRLDAVTEELEPEDEMPMASPPSRNSIENPLEGPSWLLDIPDNRKESPGTAGRSTLEPDSTTEPDETHAQKSPVATTSAISDAGASSRVNVCPPTLSVQLSPTVRQLSPTVRHFSPTVRRRKRTSSPPQMDSSRINSPRIDSPPTQSPRLAQRRPSNISGRVLKVVLAKMRLDAGGGPGDGSGDASSDGSCDASPPKRVQRGTPPPARHKQMRFDAPSPNGTTDAGVIVSEALQEERGLNGSGDGSVDVDAATGSGVNTSSRRRDTTRDTNRDNRSDSASSRDSHDSVTEPAEGRSRRAKKPIIYKEKPLNRKMRR</sequence>